<dbReference type="InterPro" id="IPR012910">
    <property type="entry name" value="Plug_dom"/>
</dbReference>
<keyword evidence="2 8" id="KW-0813">Transport</keyword>
<evidence type="ECO:0000256" key="3">
    <source>
        <dbReference type="ARBA" id="ARBA00022452"/>
    </source>
</evidence>
<dbReference type="OrthoDB" id="6276154at2"/>
<comment type="subcellular location">
    <subcellularLocation>
        <location evidence="1 8">Cell outer membrane</location>
        <topology evidence="1 8">Multi-pass membrane protein</topology>
    </subcellularLocation>
</comment>
<keyword evidence="12" id="KW-0675">Receptor</keyword>
<dbReference type="Gene3D" id="2.170.130.10">
    <property type="entry name" value="TonB-dependent receptor, plug domain"/>
    <property type="match status" value="1"/>
</dbReference>
<evidence type="ECO:0000259" key="10">
    <source>
        <dbReference type="Pfam" id="PF00593"/>
    </source>
</evidence>
<dbReference type="PANTHER" id="PTHR47234">
    <property type="match status" value="1"/>
</dbReference>
<proteinExistence type="inferred from homology"/>
<evidence type="ECO:0000256" key="9">
    <source>
        <dbReference type="RuleBase" id="RU003357"/>
    </source>
</evidence>
<keyword evidence="5 9" id="KW-0798">TonB box</keyword>
<dbReference type="PROSITE" id="PS52016">
    <property type="entry name" value="TONB_DEPENDENT_REC_3"/>
    <property type="match status" value="1"/>
</dbReference>
<evidence type="ECO:0000256" key="2">
    <source>
        <dbReference type="ARBA" id="ARBA00022448"/>
    </source>
</evidence>
<evidence type="ECO:0000256" key="5">
    <source>
        <dbReference type="ARBA" id="ARBA00023077"/>
    </source>
</evidence>
<dbReference type="GO" id="GO:0009279">
    <property type="term" value="C:cell outer membrane"/>
    <property type="evidence" value="ECO:0007669"/>
    <property type="project" value="UniProtKB-SubCell"/>
</dbReference>
<sequence>MTVGMGLMVNTAHADDKVERVEVTGSSIKGIAAQSASPITVIKTEALARAGITTASEALQTISANQTQFTASNNVGASKTSGPSADLRGLGANKTLVLLNGRRVANSAFDGTSVDLSIIPIAALDRIEVLRDGASAIYGTDAIGGVINFITKRSVTGLTVTAEGSTPTHSGGGQEGRFNITGGFGDLDKDGFNLFGVADYHSQQSLLAKDRSFTDQGGVRPDLGISSTSGNTFPANFYDPTADLSGNPYAATGCNPPNTFAKGAICRYNTQTQIGIVPKTYEFSFLGKGTLKLDDNNKLGFEYLHSESNIRTTVAQDLLAGGGSDYFVPNTSKYFPGNGITPAVAGLSGDPISVNYRGISTGPRINDTVSKQDRALFTVDGTVFDWDYKGGVSYTESNAADRLLAGYINNDAARIALENGTLNPFGAQAAADTGVPSSLTIEGPYEYARTKATSVDFTISRAIADLPAGPLGFALGTSYRHEEANYNVDYDISTIVNSTGTSDAKSAAGRRDVSAIFTEFQIPILPTLEAQLAVRYDKYSDVGGTTNPKIAFRWVPLKEILFRGSFSTGFRAPSLYELNDPNSKTFTANPYDDPVLCPGGNVAAGGVSARDCGQQFYKLQGGNKDLRPETSKSYTFGTVIEPVKDVTVSADYYNITIKNQISTLYEGDIFADPVKYASEFVRNADGSLDYISNTNLNLGGVKTSGVDLGLNWRIPTTDFGTFNLSLDGTYVNTYKYQSEQGGEWFQNAGVYANGQPYFRWRHTAGINWKLADWSALFQQSYESGYKDDNTAAIPGYDDHKVPSWTHYNLSGTYSGIKNLTLTAGVKNIFNTNPPATNTTANFQIGYDPRYTDPLGRVLFLRATYKFL</sequence>
<dbReference type="CDD" id="cd01347">
    <property type="entry name" value="ligand_gated_channel"/>
    <property type="match status" value="1"/>
</dbReference>
<name>A0A345PB20_9GAMM</name>
<dbReference type="SUPFAM" id="SSF56935">
    <property type="entry name" value="Porins"/>
    <property type="match status" value="1"/>
</dbReference>
<evidence type="ECO:0000256" key="1">
    <source>
        <dbReference type="ARBA" id="ARBA00004571"/>
    </source>
</evidence>
<keyword evidence="13" id="KW-1185">Reference proteome</keyword>
<dbReference type="Proteomes" id="UP000253940">
    <property type="component" value="Chromosome"/>
</dbReference>
<evidence type="ECO:0000256" key="6">
    <source>
        <dbReference type="ARBA" id="ARBA00023136"/>
    </source>
</evidence>
<organism evidence="12 13">
    <name type="scientific">Aquirhabdus parva</name>
    <dbReference type="NCBI Taxonomy" id="2283318"/>
    <lineage>
        <taxon>Bacteria</taxon>
        <taxon>Pseudomonadati</taxon>
        <taxon>Pseudomonadota</taxon>
        <taxon>Gammaproteobacteria</taxon>
        <taxon>Moraxellales</taxon>
        <taxon>Moraxellaceae</taxon>
        <taxon>Aquirhabdus</taxon>
    </lineage>
</organism>
<evidence type="ECO:0000313" key="12">
    <source>
        <dbReference type="EMBL" id="AXI04479.1"/>
    </source>
</evidence>
<evidence type="ECO:0000313" key="13">
    <source>
        <dbReference type="Proteomes" id="UP000253940"/>
    </source>
</evidence>
<dbReference type="Gene3D" id="2.40.170.20">
    <property type="entry name" value="TonB-dependent receptor, beta-barrel domain"/>
    <property type="match status" value="1"/>
</dbReference>
<evidence type="ECO:0000256" key="7">
    <source>
        <dbReference type="ARBA" id="ARBA00023237"/>
    </source>
</evidence>
<reference evidence="12 13" key="1">
    <citation type="submission" date="2018-07" db="EMBL/GenBank/DDBJ databases">
        <title>Genome sequencing of Moraxellaceae gen. HYN0046.</title>
        <authorList>
            <person name="Kim M."/>
            <person name="Yi H."/>
        </authorList>
    </citation>
    <scope>NUCLEOTIDE SEQUENCE [LARGE SCALE GENOMIC DNA]</scope>
    <source>
        <strain evidence="12 13">HYN0046</strain>
    </source>
</reference>
<evidence type="ECO:0000256" key="4">
    <source>
        <dbReference type="ARBA" id="ARBA00022692"/>
    </source>
</evidence>
<gene>
    <name evidence="12" type="ORF">HYN46_02755</name>
</gene>
<dbReference type="PANTHER" id="PTHR47234:SF2">
    <property type="entry name" value="TONB-DEPENDENT RECEPTOR"/>
    <property type="match status" value="1"/>
</dbReference>
<keyword evidence="3 8" id="KW-1134">Transmembrane beta strand</keyword>
<dbReference type="InterPro" id="IPR036942">
    <property type="entry name" value="Beta-barrel_TonB_sf"/>
</dbReference>
<keyword evidence="4 8" id="KW-0812">Transmembrane</keyword>
<keyword evidence="6 8" id="KW-0472">Membrane</keyword>
<dbReference type="Pfam" id="PF00593">
    <property type="entry name" value="TonB_dep_Rec_b-barrel"/>
    <property type="match status" value="1"/>
</dbReference>
<protein>
    <submittedName>
        <fullName evidence="12">TonB-dependent receptor</fullName>
    </submittedName>
</protein>
<dbReference type="AlphaFoldDB" id="A0A345PB20"/>
<feature type="domain" description="TonB-dependent receptor-like beta-barrel" evidence="10">
    <location>
        <begin position="330"/>
        <end position="828"/>
    </location>
</feature>
<dbReference type="InterPro" id="IPR037066">
    <property type="entry name" value="Plug_dom_sf"/>
</dbReference>
<comment type="similarity">
    <text evidence="8 9">Belongs to the TonB-dependent receptor family.</text>
</comment>
<dbReference type="KEGG" id="mbah:HYN46_02755"/>
<keyword evidence="7 8" id="KW-0998">Cell outer membrane</keyword>
<dbReference type="InterPro" id="IPR000531">
    <property type="entry name" value="Beta-barrel_TonB"/>
</dbReference>
<evidence type="ECO:0000256" key="8">
    <source>
        <dbReference type="PROSITE-ProRule" id="PRU01360"/>
    </source>
</evidence>
<evidence type="ECO:0000259" key="11">
    <source>
        <dbReference type="Pfam" id="PF07715"/>
    </source>
</evidence>
<dbReference type="Pfam" id="PF07715">
    <property type="entry name" value="Plug"/>
    <property type="match status" value="1"/>
</dbReference>
<dbReference type="InterPro" id="IPR039426">
    <property type="entry name" value="TonB-dep_rcpt-like"/>
</dbReference>
<dbReference type="EMBL" id="CP031222">
    <property type="protein sequence ID" value="AXI04479.1"/>
    <property type="molecule type" value="Genomic_DNA"/>
</dbReference>
<accession>A0A345PB20</accession>
<feature type="domain" description="TonB-dependent receptor plug" evidence="11">
    <location>
        <begin position="34"/>
        <end position="146"/>
    </location>
</feature>